<name>A0A1I8FQ33_9PLAT</name>
<dbReference type="GO" id="GO:0005886">
    <property type="term" value="C:plasma membrane"/>
    <property type="evidence" value="ECO:0007669"/>
    <property type="project" value="TreeGrafter"/>
</dbReference>
<dbReference type="WBParaSite" id="maker-unitig_43101-snap-gene-0.2-mRNA-1">
    <property type="protein sequence ID" value="maker-unitig_43101-snap-gene-0.2-mRNA-1"/>
    <property type="gene ID" value="maker-unitig_43101-snap-gene-0.2"/>
</dbReference>
<feature type="compositionally biased region" description="Low complexity" evidence="1">
    <location>
        <begin position="788"/>
        <end position="803"/>
    </location>
</feature>
<dbReference type="InterPro" id="IPR027417">
    <property type="entry name" value="P-loop_NTPase"/>
</dbReference>
<evidence type="ECO:0000313" key="3">
    <source>
        <dbReference type="Proteomes" id="UP000095280"/>
    </source>
</evidence>
<dbReference type="InterPro" id="IPR039421">
    <property type="entry name" value="Type_1_exporter"/>
</dbReference>
<feature type="region of interest" description="Disordered" evidence="1">
    <location>
        <begin position="779"/>
        <end position="842"/>
    </location>
</feature>
<dbReference type="GO" id="GO:0042626">
    <property type="term" value="F:ATPase-coupled transmembrane transporter activity"/>
    <property type="evidence" value="ECO:0007669"/>
    <property type="project" value="TreeGrafter"/>
</dbReference>
<accession>A0A1I8FQ33</accession>
<sequence>AVLRQEDELVRPAVHPAATLTTPRSSDESRAPSGFFSGLLSPDSSSAFIKSWKMTLVYDVADSAASHRGVAPDGPPDHHHDSSGAGRPTLKLALWPRMTVSCIRTVYRLLRPAGRGGKRYAKELEGWWQPKRRGHTSFASHRHAKPTIDVEQRDGRQAGPNCPGQTSSIRDVAFKYPPAGRAGAAGRLHLPSTRPDGALTGPGRCGNVSVVKLVILRIYDRGVRPLLLIETAPTSCELKRGTGKKPHLGLVSSGGPVLFSKKTSAWAGGVSRRGDGGALQARPTRTKFISRPARRLTTLWLARRAPSQRRPETRWPIRQALVRPPDILLLDDGPLSALDAESESVCRRRWTRPAQGVTHPGDRRTQTQHHSTRTTNAAVGQRDLESGVERHSKEGQTAFPNVDARSWRAATAIGADKKRPRRLATSPWHALEPPIKRGGRYADICRILRRSHRAVFSKVGDAMLQEATFWALMFLLARDSPARLRTMYFAEPCSDSDMSYFDNPDNSGWSSHYSTGLMTLRMLREHLRWQAGHAAAGHCSAFALAWAIALYVRGWMLALMIVGCSAVHGRAPKAHGDKSSRDGPARRLLRRLRTCQQWQSLCREAQRFLSANCDYLAGPYRKRLVGSVLSGAMVFLHVRPPLSVSARLLGRHRQDDRPPATCSRCSSPSPVRAASMVPQTFLSSLPTTPRQNRRPGYILQLRPGVEVLHGLSLSFPAGQTVALVGVSGCEESTVHGPAGQRFYDPSTAASPWIGADAARPSTCPGWAPKHPREPVLFATQHRGKHSVRPGTSRSSSSLTRPLRQQPQAEQHPRLRVRPAAPATPPSRRDRAPQLSGGQKAQRVALARALVNRRRRSCWLDRGHHVSGSWTLRGEAVVAGRAGGEARQGRTCILIAHRLSTVQNADRIVVIEQGQVVEAGHPCRAHAAGWRSTNALASGAKKAGRRRRRRSRWCWMPTPWLSIDNNNATPPPVDPPVFTRNLLLRFS</sequence>
<dbReference type="PANTHER" id="PTHR24222:SF76">
    <property type="entry name" value="MYCOBACTIN IMPORT ATP-BINDING_PERMEASE PROTEIN IRTB"/>
    <property type="match status" value="1"/>
</dbReference>
<feature type="region of interest" description="Disordered" evidence="1">
    <location>
        <begin position="353"/>
        <end position="392"/>
    </location>
</feature>
<dbReference type="GO" id="GO:0005524">
    <property type="term" value="F:ATP binding"/>
    <property type="evidence" value="ECO:0007669"/>
    <property type="project" value="InterPro"/>
</dbReference>
<dbReference type="AlphaFoldDB" id="A0A1I8FQ33"/>
<evidence type="ECO:0000313" key="4">
    <source>
        <dbReference type="WBParaSite" id="maker-unitig_43101-snap-gene-0.2-mRNA-1"/>
    </source>
</evidence>
<dbReference type="SUPFAM" id="SSF52540">
    <property type="entry name" value="P-loop containing nucleoside triphosphate hydrolases"/>
    <property type="match status" value="1"/>
</dbReference>
<organism evidence="3 4">
    <name type="scientific">Macrostomum lignano</name>
    <dbReference type="NCBI Taxonomy" id="282301"/>
    <lineage>
        <taxon>Eukaryota</taxon>
        <taxon>Metazoa</taxon>
        <taxon>Spiralia</taxon>
        <taxon>Lophotrochozoa</taxon>
        <taxon>Platyhelminthes</taxon>
        <taxon>Rhabditophora</taxon>
        <taxon>Macrostomorpha</taxon>
        <taxon>Macrostomida</taxon>
        <taxon>Macrostomidae</taxon>
        <taxon>Macrostomum</taxon>
    </lineage>
</organism>
<feature type="domain" description="ABC transporter" evidence="2">
    <location>
        <begin position="693"/>
        <end position="937"/>
    </location>
</feature>
<dbReference type="Proteomes" id="UP000095280">
    <property type="component" value="Unplaced"/>
</dbReference>
<dbReference type="InterPro" id="IPR003439">
    <property type="entry name" value="ABC_transporter-like_ATP-bd"/>
</dbReference>
<protein>
    <submittedName>
        <fullName evidence="4">ABC transporter domain-containing protein</fullName>
    </submittedName>
</protein>
<proteinExistence type="predicted"/>
<evidence type="ECO:0000256" key="1">
    <source>
        <dbReference type="SAM" id="MobiDB-lite"/>
    </source>
</evidence>
<dbReference type="Gene3D" id="3.40.50.300">
    <property type="entry name" value="P-loop containing nucleotide triphosphate hydrolases"/>
    <property type="match status" value="2"/>
</dbReference>
<dbReference type="PANTHER" id="PTHR24222">
    <property type="entry name" value="ABC TRANSPORTER B FAMILY"/>
    <property type="match status" value="1"/>
</dbReference>
<feature type="compositionally biased region" description="Basic and acidic residues" evidence="1">
    <location>
        <begin position="382"/>
        <end position="392"/>
    </location>
</feature>
<dbReference type="PROSITE" id="PS50893">
    <property type="entry name" value="ABC_TRANSPORTER_2"/>
    <property type="match status" value="1"/>
</dbReference>
<reference evidence="4" key="1">
    <citation type="submission" date="2016-11" db="UniProtKB">
        <authorList>
            <consortium name="WormBaseParasite"/>
        </authorList>
    </citation>
    <scope>IDENTIFICATION</scope>
</reference>
<dbReference type="GO" id="GO:0016887">
    <property type="term" value="F:ATP hydrolysis activity"/>
    <property type="evidence" value="ECO:0007669"/>
    <property type="project" value="InterPro"/>
</dbReference>
<keyword evidence="3" id="KW-1185">Reference proteome</keyword>
<feature type="region of interest" description="Disordered" evidence="1">
    <location>
        <begin position="66"/>
        <end position="85"/>
    </location>
</feature>
<evidence type="ECO:0000259" key="2">
    <source>
        <dbReference type="PROSITE" id="PS50893"/>
    </source>
</evidence>